<dbReference type="AlphaFoldDB" id="X0THI1"/>
<protein>
    <recommendedName>
        <fullName evidence="2">Transposase IS4-like domain-containing protein</fullName>
    </recommendedName>
</protein>
<accession>X0THI1</accession>
<gene>
    <name evidence="1" type="ORF">S01H1_05704</name>
</gene>
<name>X0THI1_9ZZZZ</name>
<feature type="non-terminal residue" evidence="1">
    <location>
        <position position="1"/>
    </location>
</feature>
<sequence>ETFVLARSADRRKKEQAMHQRFLDRMEEALTKMRASIESGRLKDEAVAQRRLGRLQERYWRASAAFEIKIAKHKQPKSESAKGKQSKSKARLSITWKRRQSWSDWAALSEGCYLLRTNLTETDPATLWKQYIQLTEAEWAFRIEKGELGIRPIWHQKENRVLGHILVCFLGYVLWKALAQWMRRAGLGDAPRTLIEEFAKIKSGDVVLPAQMADGSRRTIHLRCVTTPDEAQKVLLNRLGLTLPQRLRRIDEVAQM</sequence>
<comment type="caution">
    <text evidence="1">The sequence shown here is derived from an EMBL/GenBank/DDBJ whole genome shotgun (WGS) entry which is preliminary data.</text>
</comment>
<evidence type="ECO:0008006" key="2">
    <source>
        <dbReference type="Google" id="ProtNLM"/>
    </source>
</evidence>
<dbReference type="EMBL" id="BARS01002966">
    <property type="protein sequence ID" value="GAF75540.1"/>
    <property type="molecule type" value="Genomic_DNA"/>
</dbReference>
<reference evidence="1" key="1">
    <citation type="journal article" date="2014" name="Front. Microbiol.">
        <title>High frequency of phylogenetically diverse reductive dehalogenase-homologous genes in deep subseafloor sedimentary metagenomes.</title>
        <authorList>
            <person name="Kawai M."/>
            <person name="Futagami T."/>
            <person name="Toyoda A."/>
            <person name="Takaki Y."/>
            <person name="Nishi S."/>
            <person name="Hori S."/>
            <person name="Arai W."/>
            <person name="Tsubouchi T."/>
            <person name="Morono Y."/>
            <person name="Uchiyama I."/>
            <person name="Ito T."/>
            <person name="Fujiyama A."/>
            <person name="Inagaki F."/>
            <person name="Takami H."/>
        </authorList>
    </citation>
    <scope>NUCLEOTIDE SEQUENCE</scope>
    <source>
        <strain evidence="1">Expedition CK06-06</strain>
    </source>
</reference>
<evidence type="ECO:0000313" key="1">
    <source>
        <dbReference type="EMBL" id="GAF75540.1"/>
    </source>
</evidence>
<organism evidence="1">
    <name type="scientific">marine sediment metagenome</name>
    <dbReference type="NCBI Taxonomy" id="412755"/>
    <lineage>
        <taxon>unclassified sequences</taxon>
        <taxon>metagenomes</taxon>
        <taxon>ecological metagenomes</taxon>
    </lineage>
</organism>
<proteinExistence type="predicted"/>